<keyword evidence="1" id="KW-0472">Membrane</keyword>
<feature type="transmembrane region" description="Helical" evidence="1">
    <location>
        <begin position="268"/>
        <end position="287"/>
    </location>
</feature>
<dbReference type="NCBIfam" id="TIGR03082">
    <property type="entry name" value="Gneg_AbrB_dup"/>
    <property type="match status" value="2"/>
</dbReference>
<gene>
    <name evidence="2" type="ORF">AZF04_00080</name>
</gene>
<keyword evidence="1" id="KW-1133">Transmembrane helix</keyword>
<evidence type="ECO:0000313" key="3">
    <source>
        <dbReference type="Proteomes" id="UP000075806"/>
    </source>
</evidence>
<feature type="transmembrane region" description="Helical" evidence="1">
    <location>
        <begin position="329"/>
        <end position="347"/>
    </location>
</feature>
<feature type="transmembrane region" description="Helical" evidence="1">
    <location>
        <begin position="7"/>
        <end position="27"/>
    </location>
</feature>
<dbReference type="EMBL" id="LTAO01000001">
    <property type="protein sequence ID" value="KYG35314.1"/>
    <property type="molecule type" value="Genomic_DNA"/>
</dbReference>
<feature type="transmembrane region" description="Helical" evidence="1">
    <location>
        <begin position="212"/>
        <end position="231"/>
    </location>
</feature>
<feature type="transmembrane region" description="Helical" evidence="1">
    <location>
        <begin position="33"/>
        <end position="51"/>
    </location>
</feature>
<dbReference type="PANTHER" id="PTHR38457:SF1">
    <property type="entry name" value="REGULATOR ABRB-RELATED"/>
    <property type="match status" value="1"/>
</dbReference>
<feature type="transmembrane region" description="Helical" evidence="1">
    <location>
        <begin position="63"/>
        <end position="83"/>
    </location>
</feature>
<name>A0A162FCU7_9BACI</name>
<feature type="transmembrane region" description="Helical" evidence="1">
    <location>
        <begin position="237"/>
        <end position="256"/>
    </location>
</feature>
<reference evidence="2" key="1">
    <citation type="submission" date="2016-02" db="EMBL/GenBank/DDBJ databases">
        <title>Genome sequence of Bacillus trypoxylicola KCTC 13244(T).</title>
        <authorList>
            <person name="Jeong H."/>
            <person name="Park S.-H."/>
            <person name="Choi S.-K."/>
        </authorList>
    </citation>
    <scope>NUCLEOTIDE SEQUENCE [LARGE SCALE GENOMIC DNA]</scope>
    <source>
        <strain evidence="2">KCTC 13244</strain>
    </source>
</reference>
<feature type="transmembrane region" description="Helical" evidence="1">
    <location>
        <begin position="89"/>
        <end position="108"/>
    </location>
</feature>
<dbReference type="OrthoDB" id="5460360at2"/>
<evidence type="ECO:0008006" key="4">
    <source>
        <dbReference type="Google" id="ProtNLM"/>
    </source>
</evidence>
<dbReference type="AlphaFoldDB" id="A0A162FCU7"/>
<dbReference type="InterPro" id="IPR017516">
    <property type="entry name" value="AbrB_dup"/>
</dbReference>
<comment type="caution">
    <text evidence="2">The sequence shown here is derived from an EMBL/GenBank/DDBJ whole genome shotgun (WGS) entry which is preliminary data.</text>
</comment>
<protein>
    <recommendedName>
        <fullName evidence="4">AbrB family transcriptional regulator</fullName>
    </recommendedName>
</protein>
<sequence>MKGVLHVRILFDLIQTIFISFFGGYVFHLLSLPLPWVLGSLTAVVLWQGFTQRKLYLPNSLKNGSLILLGAYFGLYFTLETFITIGPFLLPYLFLIALLILISIWLSIMVTKWISVDKVTSTFSSIPGGLTEMVVASESLHANSSYVTIFQTIRLLTVLFTVPPIMIALFSTDTETLIKDTYQATLTFEWSYSFYIFPIIVALILKDKVPAGIVVGPMLVVALLNIILGSIPPLPELLLIIAQICLGASLGINIHFSTLKEGGKYGFVYLTITLVLIIVSIGLGWILSKLTSLDLATALLSTAPGGLIEMVLIASQVGADPAIVSALQLTRILLIVTVVPIFLKWYFQKDR</sequence>
<dbReference type="GO" id="GO:0010468">
    <property type="term" value="P:regulation of gene expression"/>
    <property type="evidence" value="ECO:0007669"/>
    <property type="project" value="InterPro"/>
</dbReference>
<organism evidence="2 3">
    <name type="scientific">Alkalihalobacillus trypoxylicola</name>
    <dbReference type="NCBI Taxonomy" id="519424"/>
    <lineage>
        <taxon>Bacteria</taxon>
        <taxon>Bacillati</taxon>
        <taxon>Bacillota</taxon>
        <taxon>Bacilli</taxon>
        <taxon>Bacillales</taxon>
        <taxon>Bacillaceae</taxon>
        <taxon>Alkalihalobacillus</taxon>
    </lineage>
</organism>
<keyword evidence="3" id="KW-1185">Reference proteome</keyword>
<proteinExistence type="predicted"/>
<dbReference type="InterPro" id="IPR007820">
    <property type="entry name" value="AbrB_fam"/>
</dbReference>
<dbReference type="GO" id="GO:0016020">
    <property type="term" value="C:membrane"/>
    <property type="evidence" value="ECO:0007669"/>
    <property type="project" value="InterPro"/>
</dbReference>
<dbReference type="Proteomes" id="UP000075806">
    <property type="component" value="Unassembled WGS sequence"/>
</dbReference>
<accession>A0A162FCU7</accession>
<dbReference type="Pfam" id="PF05145">
    <property type="entry name" value="AbrB"/>
    <property type="match status" value="1"/>
</dbReference>
<dbReference type="PANTHER" id="PTHR38457">
    <property type="entry name" value="REGULATOR ABRB-RELATED"/>
    <property type="match status" value="1"/>
</dbReference>
<evidence type="ECO:0000256" key="1">
    <source>
        <dbReference type="SAM" id="Phobius"/>
    </source>
</evidence>
<feature type="transmembrane region" description="Helical" evidence="1">
    <location>
        <begin position="153"/>
        <end position="170"/>
    </location>
</feature>
<evidence type="ECO:0000313" key="2">
    <source>
        <dbReference type="EMBL" id="KYG35314.1"/>
    </source>
</evidence>
<dbReference type="STRING" id="519424.AZF04_00080"/>
<dbReference type="PIRSF" id="PIRSF038991">
    <property type="entry name" value="Protein_AbrB"/>
    <property type="match status" value="1"/>
</dbReference>
<keyword evidence="1" id="KW-0812">Transmembrane</keyword>
<feature type="transmembrane region" description="Helical" evidence="1">
    <location>
        <begin position="190"/>
        <end position="205"/>
    </location>
</feature>